<dbReference type="Proteomes" id="UP000177258">
    <property type="component" value="Unassembled WGS sequence"/>
</dbReference>
<reference evidence="1 2" key="1">
    <citation type="journal article" date="2016" name="Nat. Commun.">
        <title>Thousands of microbial genomes shed light on interconnected biogeochemical processes in an aquifer system.</title>
        <authorList>
            <person name="Anantharaman K."/>
            <person name="Brown C.T."/>
            <person name="Hug L.A."/>
            <person name="Sharon I."/>
            <person name="Castelle C.J."/>
            <person name="Probst A.J."/>
            <person name="Thomas B.C."/>
            <person name="Singh A."/>
            <person name="Wilkins M.J."/>
            <person name="Karaoz U."/>
            <person name="Brodie E.L."/>
            <person name="Williams K.H."/>
            <person name="Hubbard S.S."/>
            <person name="Banfield J.F."/>
        </authorList>
    </citation>
    <scope>NUCLEOTIDE SEQUENCE [LARGE SCALE GENOMIC DNA]</scope>
</reference>
<evidence type="ECO:0000313" key="2">
    <source>
        <dbReference type="Proteomes" id="UP000177258"/>
    </source>
</evidence>
<dbReference type="PANTHER" id="PTHR23403">
    <property type="entry name" value="TREHALASE"/>
    <property type="match status" value="1"/>
</dbReference>
<organism evidence="1 2">
    <name type="scientific">Candidatus Daviesbacteria bacterium RIFCSPHIGHO2_02_FULL_41_10</name>
    <dbReference type="NCBI Taxonomy" id="1797774"/>
    <lineage>
        <taxon>Bacteria</taxon>
        <taxon>Candidatus Daviesiibacteriota</taxon>
    </lineage>
</organism>
<gene>
    <name evidence="1" type="ORF">A3D83_02725</name>
</gene>
<dbReference type="EMBL" id="MFDB01000011">
    <property type="protein sequence ID" value="OGE33235.1"/>
    <property type="molecule type" value="Genomic_DNA"/>
</dbReference>
<name>A0A1F5JX58_9BACT</name>
<dbReference type="InterPro" id="IPR001661">
    <property type="entry name" value="Glyco_hydro_37"/>
</dbReference>
<dbReference type="PRINTS" id="PR00744">
    <property type="entry name" value="GLHYDRLASE37"/>
</dbReference>
<evidence type="ECO:0008006" key="3">
    <source>
        <dbReference type="Google" id="ProtNLM"/>
    </source>
</evidence>
<dbReference type="SUPFAM" id="SSF48208">
    <property type="entry name" value="Six-hairpin glycosidases"/>
    <property type="match status" value="1"/>
</dbReference>
<dbReference type="InterPro" id="IPR008928">
    <property type="entry name" value="6-hairpin_glycosidase_sf"/>
</dbReference>
<dbReference type="GO" id="GO:0004555">
    <property type="term" value="F:alpha,alpha-trehalase activity"/>
    <property type="evidence" value="ECO:0007669"/>
    <property type="project" value="InterPro"/>
</dbReference>
<accession>A0A1F5JX58</accession>
<dbReference type="PANTHER" id="PTHR23403:SF6">
    <property type="entry name" value="CYTOSOLIC NEUTRAL TREHALASE-RELATED"/>
    <property type="match status" value="1"/>
</dbReference>
<sequence>MQSKTSWENKFSDCLEYIDSYWNKIIREHEKRKINRRLITIPKPYVVPNDKKFNFIFYWDSYFIFQGLNGTKRSWVMKSMIENFMYLYEKYHLIPNFNAESSLGRSQPPFFTSMILETFENMIGVNNFFLRFERAFSRLIKRNNPEKFWLAKAFETAKQEYTHVWIDQQKLYHHSVSGFKLQRYGDRDLGYDHSSELESGWDLTSRFYNRASNFLQIDLNSYLFKYETDFEKIAMVLGNKKEAKHWAKTAQKRRLQINKFMWYEKSGFFFDYSYIHKRQSSFYSLAGFIPLWAGLASKKQAEQMVKKLLLFETDYGLAICAKKSLAPKIDPKKIPIRYRSAIEGVLKPKQWDYPNIWPPLEYLTVMGLLNYGYSKEAIRIMQKSVKAHAALFRKYKTFFEKINGETGDKPNDFHYPTQTGFGWTNAIFYKYIKLLDNLEAQ</sequence>
<proteinExistence type="predicted"/>
<dbReference type="GO" id="GO:0005993">
    <property type="term" value="P:trehalose catabolic process"/>
    <property type="evidence" value="ECO:0007669"/>
    <property type="project" value="TreeGrafter"/>
</dbReference>
<dbReference type="Gene3D" id="1.50.10.10">
    <property type="match status" value="1"/>
</dbReference>
<dbReference type="InterPro" id="IPR012341">
    <property type="entry name" value="6hp_glycosidase-like_sf"/>
</dbReference>
<evidence type="ECO:0000313" key="1">
    <source>
        <dbReference type="EMBL" id="OGE33235.1"/>
    </source>
</evidence>
<dbReference type="AlphaFoldDB" id="A0A1F5JX58"/>
<dbReference type="Pfam" id="PF01204">
    <property type="entry name" value="Trehalase"/>
    <property type="match status" value="2"/>
</dbReference>
<protein>
    <recommendedName>
        <fullName evidence="3">Trehalase</fullName>
    </recommendedName>
</protein>
<comment type="caution">
    <text evidence="1">The sequence shown here is derived from an EMBL/GenBank/DDBJ whole genome shotgun (WGS) entry which is preliminary data.</text>
</comment>